<proteinExistence type="predicted"/>
<name>A0A645F6X7_9ZZZZ</name>
<reference evidence="1" key="1">
    <citation type="submission" date="2019-08" db="EMBL/GenBank/DDBJ databases">
        <authorList>
            <person name="Kucharzyk K."/>
            <person name="Murdoch R.W."/>
            <person name="Higgins S."/>
            <person name="Loffler F."/>
        </authorList>
    </citation>
    <scope>NUCLEOTIDE SEQUENCE</scope>
</reference>
<gene>
    <name evidence="1" type="ORF">SDC9_156571</name>
</gene>
<organism evidence="1">
    <name type="scientific">bioreactor metagenome</name>
    <dbReference type="NCBI Taxonomy" id="1076179"/>
    <lineage>
        <taxon>unclassified sequences</taxon>
        <taxon>metagenomes</taxon>
        <taxon>ecological metagenomes</taxon>
    </lineage>
</organism>
<comment type="caution">
    <text evidence="1">The sequence shown here is derived from an EMBL/GenBank/DDBJ whole genome shotgun (WGS) entry which is preliminary data.</text>
</comment>
<protein>
    <submittedName>
        <fullName evidence="1">Uncharacterized protein</fullName>
    </submittedName>
</protein>
<accession>A0A645F6X7</accession>
<evidence type="ECO:0000313" key="1">
    <source>
        <dbReference type="EMBL" id="MPN09282.1"/>
    </source>
</evidence>
<dbReference type="EMBL" id="VSSQ01055383">
    <property type="protein sequence ID" value="MPN09282.1"/>
    <property type="molecule type" value="Genomic_DNA"/>
</dbReference>
<sequence>MEYAAGRSRKKGDGAASGAYREAAARRIRLHEPYGADEGTFSLALRLRRI</sequence>
<dbReference type="AlphaFoldDB" id="A0A645F6X7"/>